<dbReference type="Pfam" id="PF13426">
    <property type="entry name" value="PAS_9"/>
    <property type="match status" value="1"/>
</dbReference>
<evidence type="ECO:0000259" key="6">
    <source>
        <dbReference type="PROSITE" id="PS50885"/>
    </source>
</evidence>
<feature type="domain" description="Methyl-accepting transducer" evidence="5">
    <location>
        <begin position="530"/>
        <end position="759"/>
    </location>
</feature>
<dbReference type="EMBL" id="JAHUZE010000002">
    <property type="protein sequence ID" value="MBV7379414.1"/>
    <property type="molecule type" value="Genomic_DNA"/>
</dbReference>
<dbReference type="SMART" id="SM00283">
    <property type="entry name" value="MA"/>
    <property type="match status" value="1"/>
</dbReference>
<keyword evidence="4" id="KW-0472">Membrane</keyword>
<dbReference type="PROSITE" id="PS50111">
    <property type="entry name" value="CHEMOTAXIS_TRANSDUC_2"/>
    <property type="match status" value="1"/>
</dbReference>
<protein>
    <submittedName>
        <fullName evidence="7">HAMP domain-containing protein</fullName>
    </submittedName>
</protein>
<dbReference type="InterPro" id="IPR051310">
    <property type="entry name" value="MCP_chemotaxis"/>
</dbReference>
<keyword evidence="4" id="KW-1133">Transmembrane helix</keyword>
<dbReference type="InterPro" id="IPR004089">
    <property type="entry name" value="MCPsignal_dom"/>
</dbReference>
<dbReference type="Pfam" id="PF13188">
    <property type="entry name" value="PAS_8"/>
    <property type="match status" value="1"/>
</dbReference>
<dbReference type="Pfam" id="PF00672">
    <property type="entry name" value="HAMP"/>
    <property type="match status" value="1"/>
</dbReference>
<evidence type="ECO:0000259" key="5">
    <source>
        <dbReference type="PROSITE" id="PS50111"/>
    </source>
</evidence>
<evidence type="ECO:0000256" key="2">
    <source>
        <dbReference type="ARBA" id="ARBA00029447"/>
    </source>
</evidence>
<evidence type="ECO:0000313" key="7">
    <source>
        <dbReference type="EMBL" id="MBV7379414.1"/>
    </source>
</evidence>
<comment type="similarity">
    <text evidence="2">Belongs to the methyl-accepting chemotaxis (MCP) protein family.</text>
</comment>
<dbReference type="InterPro" id="IPR003660">
    <property type="entry name" value="HAMP_dom"/>
</dbReference>
<dbReference type="Pfam" id="PF00015">
    <property type="entry name" value="MCPsignal"/>
    <property type="match status" value="1"/>
</dbReference>
<keyword evidence="4" id="KW-0812">Transmembrane</keyword>
<dbReference type="PANTHER" id="PTHR43531">
    <property type="entry name" value="PROTEIN ICFG"/>
    <property type="match status" value="1"/>
</dbReference>
<organism evidence="7 8">
    <name type="scientific">Maritimibacter dapengensis</name>
    <dbReference type="NCBI Taxonomy" id="2836868"/>
    <lineage>
        <taxon>Bacteria</taxon>
        <taxon>Pseudomonadati</taxon>
        <taxon>Pseudomonadota</taxon>
        <taxon>Alphaproteobacteria</taxon>
        <taxon>Rhodobacterales</taxon>
        <taxon>Roseobacteraceae</taxon>
        <taxon>Maritimibacter</taxon>
    </lineage>
</organism>
<reference evidence="7 8" key="1">
    <citation type="submission" date="2021-05" db="EMBL/GenBank/DDBJ databases">
        <title>Culturable bacteria isolated from Daya Bay.</title>
        <authorList>
            <person name="Zheng W."/>
            <person name="Yu S."/>
            <person name="Huang Y."/>
        </authorList>
    </citation>
    <scope>NUCLEOTIDE SEQUENCE [LARGE SCALE GENOMIC DNA]</scope>
    <source>
        <strain evidence="7 8">DP4N28-5</strain>
    </source>
</reference>
<keyword evidence="8" id="KW-1185">Reference proteome</keyword>
<dbReference type="InterPro" id="IPR000014">
    <property type="entry name" value="PAS"/>
</dbReference>
<feature type="domain" description="HAMP" evidence="6">
    <location>
        <begin position="161"/>
        <end position="214"/>
    </location>
</feature>
<dbReference type="PANTHER" id="PTHR43531:SF11">
    <property type="entry name" value="METHYL-ACCEPTING CHEMOTAXIS PROTEIN 3"/>
    <property type="match status" value="1"/>
</dbReference>
<evidence type="ECO:0000256" key="3">
    <source>
        <dbReference type="PROSITE-ProRule" id="PRU00284"/>
    </source>
</evidence>
<dbReference type="SMART" id="SM00304">
    <property type="entry name" value="HAMP"/>
    <property type="match status" value="2"/>
</dbReference>
<keyword evidence="1" id="KW-0145">Chemotaxis</keyword>
<evidence type="ECO:0000256" key="1">
    <source>
        <dbReference type="ARBA" id="ARBA00022500"/>
    </source>
</evidence>
<dbReference type="CDD" id="cd06225">
    <property type="entry name" value="HAMP"/>
    <property type="match status" value="1"/>
</dbReference>
<dbReference type="PROSITE" id="PS50885">
    <property type="entry name" value="HAMP"/>
    <property type="match status" value="2"/>
</dbReference>
<feature type="domain" description="HAMP" evidence="6">
    <location>
        <begin position="479"/>
        <end position="525"/>
    </location>
</feature>
<evidence type="ECO:0000313" key="8">
    <source>
        <dbReference type="Proteomes" id="UP000756530"/>
    </source>
</evidence>
<keyword evidence="3" id="KW-0807">Transducer</keyword>
<sequence length="829" mass="88008">MYTRATISQLTDALRHSAGEITVMTAETLAGAVAFGDADVIESQLMQLTGHEKAETLQGLAVDADGAVVVSAGSTPGLEVDLARIGREAVATGATVLANDGLTVGVPVRYLGKDAPVGAVVTAWTTEHVIANAMQAQWRVVAAVGGAVMVGVVFMTLLLRIWVTRPMVQTAREIDRVASHDYDFEIGVALRGDELGDIGKSLRALRDRLRDGAKVALENQFRGIAFDHSTAAIMLADKDLNITTANGSVMEILERYKGDFSKVSGDFRPDAIVGSSLDKFHPGPMAQHVRDILTDPKRLPYTAHISVGEGRFKLSINEVRDESGALAGYVVEWEDKTKEYMNEALLAAIENNQLKAEFSIDGALLVANRHFLDATGCTMDEIGSKGGGDLFDFDQTLEAERGSVFDQLRGGQTVYGQFKLRTKFGDHVIVDGGFTPVLDTAGRLLRIILIGADVTDVEREFARVEAQKTAQKQAQDLVVEGLRRGLESLAEGNLTMRIEEAFSEDYEQLRADFNLAADKLLDAMRGVIENAELITGEASEISNAADDLSARTEKQAATLEETASALDQLTSSVSSAADGAAHAREIVENARTDAEASGKVVREAVEAMGEIEASSTQISKITGVIDDIAFQTNLLALNAGVEAARAGEAGRGFAVVASEVRALAQRSSDAAREINELIAASGGQVKRGVELVGQTGTALKGIVDAVTEISRNVAEIAESAREQSSGLGEINAAVNQLDQVTQQNAAMFEETTAASHALTREAESLAITMARFKVGEGSQDASALVRSEAATRSDPSQGQVVQEPSALRAVSGGAVIEASVSDDDGWDEF</sequence>
<dbReference type="CDD" id="cd11386">
    <property type="entry name" value="MCP_signal"/>
    <property type="match status" value="1"/>
</dbReference>
<name>A0ABS6T2D5_9RHOB</name>
<evidence type="ECO:0000256" key="4">
    <source>
        <dbReference type="SAM" id="Phobius"/>
    </source>
</evidence>
<accession>A0ABS6T2D5</accession>
<feature type="transmembrane region" description="Helical" evidence="4">
    <location>
        <begin position="140"/>
        <end position="163"/>
    </location>
</feature>
<gene>
    <name evidence="7" type="ORF">KJP28_10785</name>
</gene>
<comment type="caution">
    <text evidence="7">The sequence shown here is derived from an EMBL/GenBank/DDBJ whole genome shotgun (WGS) entry which is preliminary data.</text>
</comment>
<dbReference type="Proteomes" id="UP000756530">
    <property type="component" value="Unassembled WGS sequence"/>
</dbReference>
<proteinExistence type="inferred from homology"/>